<dbReference type="PANTHER" id="PTHR47371:SF3">
    <property type="entry name" value="PHOSPHOGLYCEROL TRANSFERASE I"/>
    <property type="match status" value="1"/>
</dbReference>
<dbReference type="InterPro" id="IPR017850">
    <property type="entry name" value="Alkaline_phosphatase_core_sf"/>
</dbReference>
<organism evidence="8 9">
    <name type="scientific">Segetibacter aerophilus</name>
    <dbReference type="NCBI Taxonomy" id="670293"/>
    <lineage>
        <taxon>Bacteria</taxon>
        <taxon>Pseudomonadati</taxon>
        <taxon>Bacteroidota</taxon>
        <taxon>Chitinophagia</taxon>
        <taxon>Chitinophagales</taxon>
        <taxon>Chitinophagaceae</taxon>
        <taxon>Segetibacter</taxon>
    </lineage>
</organism>
<keyword evidence="3 6" id="KW-0812">Transmembrane</keyword>
<dbReference type="InterPro" id="IPR000917">
    <property type="entry name" value="Sulfatase_N"/>
</dbReference>
<name>A0A512BA38_9BACT</name>
<evidence type="ECO:0000259" key="7">
    <source>
        <dbReference type="Pfam" id="PF00884"/>
    </source>
</evidence>
<accession>A0A512BA38</accession>
<feature type="transmembrane region" description="Helical" evidence="6">
    <location>
        <begin position="31"/>
        <end position="51"/>
    </location>
</feature>
<reference evidence="8 9" key="1">
    <citation type="submission" date="2019-07" db="EMBL/GenBank/DDBJ databases">
        <title>Whole genome shotgun sequence of Segetibacter aerophilus NBRC 106135.</title>
        <authorList>
            <person name="Hosoyama A."/>
            <person name="Uohara A."/>
            <person name="Ohji S."/>
            <person name="Ichikawa N."/>
        </authorList>
    </citation>
    <scope>NUCLEOTIDE SEQUENCE [LARGE SCALE GENOMIC DNA]</scope>
    <source>
        <strain evidence="8 9">NBRC 106135</strain>
    </source>
</reference>
<keyword evidence="9" id="KW-1185">Reference proteome</keyword>
<dbReference type="Pfam" id="PF00884">
    <property type="entry name" value="Sulfatase"/>
    <property type="match status" value="1"/>
</dbReference>
<evidence type="ECO:0000313" key="8">
    <source>
        <dbReference type="EMBL" id="GEO08834.1"/>
    </source>
</evidence>
<keyword evidence="2" id="KW-1003">Cell membrane</keyword>
<comment type="subcellular location">
    <subcellularLocation>
        <location evidence="1">Cell membrane</location>
        <topology evidence="1">Multi-pass membrane protein</topology>
    </subcellularLocation>
</comment>
<dbReference type="PANTHER" id="PTHR47371">
    <property type="entry name" value="LIPOTEICHOIC ACID SYNTHASE"/>
    <property type="match status" value="1"/>
</dbReference>
<gene>
    <name evidence="8" type="ORF">SAE01_13300</name>
</gene>
<dbReference type="EMBL" id="BJYT01000004">
    <property type="protein sequence ID" value="GEO08834.1"/>
    <property type="molecule type" value="Genomic_DNA"/>
</dbReference>
<evidence type="ECO:0000256" key="4">
    <source>
        <dbReference type="ARBA" id="ARBA00022989"/>
    </source>
</evidence>
<dbReference type="GO" id="GO:0005886">
    <property type="term" value="C:plasma membrane"/>
    <property type="evidence" value="ECO:0007669"/>
    <property type="project" value="UniProtKB-SubCell"/>
</dbReference>
<dbReference type="InterPro" id="IPR050448">
    <property type="entry name" value="OpgB/LTA_synthase_biosynth"/>
</dbReference>
<evidence type="ECO:0000256" key="3">
    <source>
        <dbReference type="ARBA" id="ARBA00022692"/>
    </source>
</evidence>
<evidence type="ECO:0000313" key="9">
    <source>
        <dbReference type="Proteomes" id="UP000321513"/>
    </source>
</evidence>
<protein>
    <recommendedName>
        <fullName evidence="7">Sulfatase N-terminal domain-containing protein</fullName>
    </recommendedName>
</protein>
<dbReference type="CDD" id="cd16015">
    <property type="entry name" value="LTA_synthase"/>
    <property type="match status" value="1"/>
</dbReference>
<keyword evidence="5 6" id="KW-0472">Membrane</keyword>
<comment type="caution">
    <text evidence="8">The sequence shown here is derived from an EMBL/GenBank/DDBJ whole genome shotgun (WGS) entry which is preliminary data.</text>
</comment>
<dbReference type="Proteomes" id="UP000321513">
    <property type="component" value="Unassembled WGS sequence"/>
</dbReference>
<feature type="transmembrane region" description="Helical" evidence="6">
    <location>
        <begin position="6"/>
        <end position="22"/>
    </location>
</feature>
<dbReference type="SUPFAM" id="SSF53649">
    <property type="entry name" value="Alkaline phosphatase-like"/>
    <property type="match status" value="1"/>
</dbReference>
<dbReference type="Gene3D" id="3.40.720.10">
    <property type="entry name" value="Alkaline Phosphatase, subunit A"/>
    <property type="match status" value="1"/>
</dbReference>
<sequence length="538" mass="61110">MALVFGVLALIMICAAGFYFIPKKIKIGKRALLLIAITAAISVTLSSFIAVPRAAESSEFLNNLSINKTGFFLTQSLEHFFPEETETDIYADSYIGDDDDRESSIARFDYIDESHYPFLHRDSTHDVLSPFLRKENGPPNIVILLVEGLGRAFTNEGAYLGNFTPFIDSLSNESIYWENFLSEGGRTFAVLPSVIGSLPFYKNGFAEAGDKMPPHLSLISLLKLNGYHTSFYYGGDSRFDNMQLFLKKSNIDKVTDESNFGPGYALMPKSVNGFSWGYGDKELFRKYFNDRTTAAKSPFLDIVLTVSTHTPFLVNDQQQYLDKFEGRLQQLGFEDDRKKEYRDYKYQYASILYTDDAIRNFINTYSKRADFNNTIFFITGDHRMPEIPMASKIDRYHVPMLIYSPLLTRTAKISSISTHFDITPSILAYIKANYPVQLPSLVSWMGSGLDTMRSLNSKHAYPLLQTKTELVDFLEGDILLNNLQLFKLKQGLKSSPVEDEAKAATMLHSFNEFKKKNERAINGAPLLPDSIYNRYFPR</sequence>
<feature type="domain" description="Sulfatase N-terminal" evidence="7">
    <location>
        <begin position="139"/>
        <end position="429"/>
    </location>
</feature>
<keyword evidence="4 6" id="KW-1133">Transmembrane helix</keyword>
<evidence type="ECO:0000256" key="1">
    <source>
        <dbReference type="ARBA" id="ARBA00004651"/>
    </source>
</evidence>
<proteinExistence type="predicted"/>
<dbReference type="AlphaFoldDB" id="A0A512BA38"/>
<evidence type="ECO:0000256" key="2">
    <source>
        <dbReference type="ARBA" id="ARBA00022475"/>
    </source>
</evidence>
<evidence type="ECO:0000256" key="5">
    <source>
        <dbReference type="ARBA" id="ARBA00023136"/>
    </source>
</evidence>
<evidence type="ECO:0000256" key="6">
    <source>
        <dbReference type="SAM" id="Phobius"/>
    </source>
</evidence>